<sequence>MDAIEGLTGLSAAEQGIVSLRNVDLAYRFDNLNLSSNPLGDLSPLAGLLQLQELNLAYCSLFRGSLFDAEPLASIRSLQDVDLSHNYLLDIEPLLALPLLQDVNLSSTYASDDSENPAYWIYKVLRAREVDVTLGESPLENYSFLFDPGLAQAIREQVGNGVGWSQLQQNLTDLDASARGIQSLRGLELCTNLESLSLGDNLIADLSPLSELTKLTYLDLGVDVGAYPEGNPFKDLSPLANLWSLESLNLQGCGATDFSVLGSLPSLVSVNVRDTLLQSGDSIVARLEASGVGLTIGGDVQFSRILAPSLYAALEAEDLLSLDISVMQLEDHGISSLDGIGIFQNLEQLNVGGNRITDLSPLAGLPLLHTLDLNGEDFYSGDYWEEGTYNAVSDLSVLTTLPSLSTFNARGNHISNIEPLLDCPALSNVNVTDNFLLVDYYSGSGVSPNWVIAQQLQAREVNVYLDTDRTDWYRLFPDPVLSDYFREKYGYGMSASQLAQIESIDITEPVTDLTGLEILYNLETLKLSNCYAQDLSPLSDLSNLTELTLAREDETEVRLIEDLSPLAGLSLLEDLNLQGQGVSNIDVLLEIQTLQNVNLSGNYLDTREGSSVDAVLQMLGYVFVDLSNQRDIWNHISDAGLERAIRNQLNLSPDQAITQADWEALRLLVAKGYAIEDIDSLSLASELGVAVLAGNNISDPSVLANLERLGLIDLSNAPEVFPELENAVTDLSTFAGLTNLERLYLMNNQVADVSPLLEMRALNYLMLDGNPLDLREDSDTVRLLEALIARGTNVFYDDRYRSGLAEVQDNPQAYGLFEEAQLRGLALGKPILEQVDGAFQLQLDVFESTDLIEWLPGQGSFQEVEGQLIWTPTNPGTTKFYSIEAQ</sequence>
<dbReference type="SMART" id="SM00365">
    <property type="entry name" value="LRR_SD22"/>
    <property type="match status" value="4"/>
</dbReference>
<dbReference type="Pfam" id="PF12799">
    <property type="entry name" value="LRR_4"/>
    <property type="match status" value="2"/>
</dbReference>
<dbReference type="Proteomes" id="UP001324993">
    <property type="component" value="Chromosome"/>
</dbReference>
<dbReference type="InterPro" id="IPR032675">
    <property type="entry name" value="LRR_dom_sf"/>
</dbReference>
<keyword evidence="4" id="KW-1185">Reference proteome</keyword>
<evidence type="ECO:0000313" key="3">
    <source>
        <dbReference type="EMBL" id="WPJ98150.1"/>
    </source>
</evidence>
<dbReference type="PANTHER" id="PTHR46652">
    <property type="entry name" value="LEUCINE-RICH REPEAT AND IQ DOMAIN-CONTAINING PROTEIN 1-RELATED"/>
    <property type="match status" value="1"/>
</dbReference>
<keyword evidence="1" id="KW-0433">Leucine-rich repeat</keyword>
<keyword evidence="2" id="KW-0677">Repeat</keyword>
<dbReference type="PROSITE" id="PS51450">
    <property type="entry name" value="LRR"/>
    <property type="match status" value="7"/>
</dbReference>
<dbReference type="RefSeq" id="WP_319834953.1">
    <property type="nucleotide sequence ID" value="NZ_CP138858.1"/>
</dbReference>
<organism evidence="3 4">
    <name type="scientific">Coraliomargarita algicola</name>
    <dbReference type="NCBI Taxonomy" id="3092156"/>
    <lineage>
        <taxon>Bacteria</taxon>
        <taxon>Pseudomonadati</taxon>
        <taxon>Verrucomicrobiota</taxon>
        <taxon>Opitutia</taxon>
        <taxon>Puniceicoccales</taxon>
        <taxon>Coraliomargaritaceae</taxon>
        <taxon>Coraliomargarita</taxon>
    </lineage>
</organism>
<proteinExistence type="predicted"/>
<reference evidence="3 4" key="1">
    <citation type="submission" date="2023-11" db="EMBL/GenBank/DDBJ databases">
        <title>Coraliomargarita sp. nov., isolated from marine algae.</title>
        <authorList>
            <person name="Lee J.K."/>
            <person name="Baek J.H."/>
            <person name="Kim J.M."/>
            <person name="Choi D.G."/>
            <person name="Jeon C.O."/>
        </authorList>
    </citation>
    <scope>NUCLEOTIDE SEQUENCE [LARGE SCALE GENOMIC DNA]</scope>
    <source>
        <strain evidence="3 4">J2-16</strain>
    </source>
</reference>
<evidence type="ECO:0000256" key="1">
    <source>
        <dbReference type="ARBA" id="ARBA00022614"/>
    </source>
</evidence>
<dbReference type="EMBL" id="CP138858">
    <property type="protein sequence ID" value="WPJ98150.1"/>
    <property type="molecule type" value="Genomic_DNA"/>
</dbReference>
<dbReference type="PANTHER" id="PTHR46652:SF3">
    <property type="entry name" value="LEUCINE-RICH REPEAT-CONTAINING PROTEIN 9"/>
    <property type="match status" value="1"/>
</dbReference>
<evidence type="ECO:0000256" key="2">
    <source>
        <dbReference type="ARBA" id="ARBA00022737"/>
    </source>
</evidence>
<protein>
    <submittedName>
        <fullName evidence="3">Leucine-rich repeat domain-containing protein</fullName>
    </submittedName>
</protein>
<dbReference type="InterPro" id="IPR050836">
    <property type="entry name" value="SDS22/Internalin_LRR"/>
</dbReference>
<dbReference type="SUPFAM" id="SSF52058">
    <property type="entry name" value="L domain-like"/>
    <property type="match status" value="2"/>
</dbReference>
<dbReference type="SMART" id="SM00369">
    <property type="entry name" value="LRR_TYP"/>
    <property type="match status" value="5"/>
</dbReference>
<dbReference type="Gene3D" id="3.80.10.10">
    <property type="entry name" value="Ribonuclease Inhibitor"/>
    <property type="match status" value="5"/>
</dbReference>
<dbReference type="InterPro" id="IPR025875">
    <property type="entry name" value="Leu-rich_rpt_4"/>
</dbReference>
<name>A0ABZ0RTL7_9BACT</name>
<evidence type="ECO:0000313" key="4">
    <source>
        <dbReference type="Proteomes" id="UP001324993"/>
    </source>
</evidence>
<gene>
    <name evidence="3" type="ORF">SH580_10610</name>
</gene>
<dbReference type="InterPro" id="IPR001611">
    <property type="entry name" value="Leu-rich_rpt"/>
</dbReference>
<dbReference type="InterPro" id="IPR003591">
    <property type="entry name" value="Leu-rich_rpt_typical-subtyp"/>
</dbReference>
<dbReference type="SUPFAM" id="SSF52075">
    <property type="entry name" value="Outer arm dynein light chain 1"/>
    <property type="match status" value="1"/>
</dbReference>
<accession>A0ABZ0RTL7</accession>